<name>A0A1H9E332_9BACT</name>
<organism evidence="2 3">
    <name type="scientific">Neolewinella agarilytica</name>
    <dbReference type="NCBI Taxonomy" id="478744"/>
    <lineage>
        <taxon>Bacteria</taxon>
        <taxon>Pseudomonadati</taxon>
        <taxon>Bacteroidota</taxon>
        <taxon>Saprospiria</taxon>
        <taxon>Saprospirales</taxon>
        <taxon>Lewinellaceae</taxon>
        <taxon>Neolewinella</taxon>
    </lineage>
</organism>
<feature type="coiled-coil region" evidence="1">
    <location>
        <begin position="148"/>
        <end position="228"/>
    </location>
</feature>
<protein>
    <submittedName>
        <fullName evidence="2">Uncharacterized protein</fullName>
    </submittedName>
</protein>
<evidence type="ECO:0000313" key="3">
    <source>
        <dbReference type="Proteomes" id="UP000199021"/>
    </source>
</evidence>
<keyword evidence="1" id="KW-0175">Coiled coil</keyword>
<evidence type="ECO:0000256" key="1">
    <source>
        <dbReference type="SAM" id="Coils"/>
    </source>
</evidence>
<sequence length="228" mass="25775">MKMKDLLFSLSFLVMLVLAGSQVLTAQVSTERMAMSRGSNDGIILELPGADDKMVSKLWPDWVKENYDVKTKKVKKTKDEMAALNFSIPGVSAGGKVDMYSKVASSGTGSELTIWIATPDGYISPELDRRRYLEAEKMLMNFALAVSREQIKMDIEDEEDALKDLEKDLDKLRKEKEKFEKDIVDAERAIEEARAAIERNLDAQGSKNKEIEDQIDKVEATKRKLKDF</sequence>
<accession>A0A1H9E332</accession>
<proteinExistence type="predicted"/>
<dbReference type="Proteomes" id="UP000199021">
    <property type="component" value="Unassembled WGS sequence"/>
</dbReference>
<gene>
    <name evidence="2" type="ORF">SAMN05444359_106234</name>
</gene>
<dbReference type="EMBL" id="FOFB01000006">
    <property type="protein sequence ID" value="SEQ20140.1"/>
    <property type="molecule type" value="Genomic_DNA"/>
</dbReference>
<reference evidence="3" key="1">
    <citation type="submission" date="2016-10" db="EMBL/GenBank/DDBJ databases">
        <authorList>
            <person name="Varghese N."/>
            <person name="Submissions S."/>
        </authorList>
    </citation>
    <scope>NUCLEOTIDE SEQUENCE [LARGE SCALE GENOMIC DNA]</scope>
    <source>
        <strain evidence="3">DSM 24740</strain>
    </source>
</reference>
<dbReference type="AlphaFoldDB" id="A0A1H9E332"/>
<evidence type="ECO:0000313" key="2">
    <source>
        <dbReference type="EMBL" id="SEQ20140.1"/>
    </source>
</evidence>
<keyword evidence="3" id="KW-1185">Reference proteome</keyword>
<dbReference type="InParanoid" id="A0A1H9E332"/>